<evidence type="ECO:0000256" key="12">
    <source>
        <dbReference type="ARBA" id="ARBA00076160"/>
    </source>
</evidence>
<dbReference type="KEGG" id="daer:H9K75_10055"/>
<comment type="subcellular location">
    <subcellularLocation>
        <location evidence="1 13">Cytoplasm</location>
    </subcellularLocation>
</comment>
<comment type="catalytic activity">
    <reaction evidence="8 13">
        <text>7-aminomethyl-7-carbaguanosine(34) in tRNA + S-adenosyl-L-methionine = epoxyqueuosine(34) in tRNA + adenine + L-methionine + 2 H(+)</text>
        <dbReference type="Rhea" id="RHEA:32155"/>
        <dbReference type="Rhea" id="RHEA-COMP:10342"/>
        <dbReference type="Rhea" id="RHEA-COMP:18582"/>
        <dbReference type="ChEBI" id="CHEBI:15378"/>
        <dbReference type="ChEBI" id="CHEBI:16708"/>
        <dbReference type="ChEBI" id="CHEBI:57844"/>
        <dbReference type="ChEBI" id="CHEBI:59789"/>
        <dbReference type="ChEBI" id="CHEBI:82833"/>
        <dbReference type="ChEBI" id="CHEBI:194443"/>
        <dbReference type="EC" id="2.4.99.17"/>
    </reaction>
</comment>
<comment type="function">
    <text evidence="13">Transfers and isomerizes the ribose moiety from AdoMet to the 7-aminomethyl group of 7-deazaguanine (preQ1-tRNA) to give epoxyqueuosine (oQ-tRNA).</text>
</comment>
<dbReference type="InterPro" id="IPR042119">
    <property type="entry name" value="QueA_dom2"/>
</dbReference>
<protein>
    <recommendedName>
        <fullName evidence="11 13">S-adenosylmethionine:tRNA ribosyltransferase-isomerase</fullName>
        <ecNumber evidence="10 13">2.4.99.17</ecNumber>
    </recommendedName>
    <alternativeName>
        <fullName evidence="12 13">Queuosine biosynthesis protein QueA</fullName>
    </alternativeName>
</protein>
<keyword evidence="14" id="KW-0413">Isomerase</keyword>
<dbReference type="NCBIfam" id="TIGR00113">
    <property type="entry name" value="queA"/>
    <property type="match status" value="1"/>
</dbReference>
<evidence type="ECO:0000256" key="5">
    <source>
        <dbReference type="ARBA" id="ARBA00022679"/>
    </source>
</evidence>
<dbReference type="AlphaFoldDB" id="A0A7H0GPB6"/>
<dbReference type="SUPFAM" id="SSF111337">
    <property type="entry name" value="QueA-like"/>
    <property type="match status" value="1"/>
</dbReference>
<keyword evidence="4 13" id="KW-0963">Cytoplasm</keyword>
<dbReference type="FunFam" id="3.40.1780.10:FF:000001">
    <property type="entry name" value="S-adenosylmethionine:tRNA ribosyltransferase-isomerase"/>
    <property type="match status" value="1"/>
</dbReference>
<evidence type="ECO:0000256" key="3">
    <source>
        <dbReference type="ARBA" id="ARBA00011245"/>
    </source>
</evidence>
<evidence type="ECO:0000256" key="1">
    <source>
        <dbReference type="ARBA" id="ARBA00004496"/>
    </source>
</evidence>
<evidence type="ECO:0000256" key="8">
    <source>
        <dbReference type="ARBA" id="ARBA00052751"/>
    </source>
</evidence>
<dbReference type="InterPro" id="IPR036100">
    <property type="entry name" value="QueA_sf"/>
</dbReference>
<dbReference type="PANTHER" id="PTHR30307:SF0">
    <property type="entry name" value="S-ADENOSYLMETHIONINE:TRNA RIBOSYLTRANSFERASE-ISOMERASE"/>
    <property type="match status" value="1"/>
</dbReference>
<dbReference type="GO" id="GO:0008616">
    <property type="term" value="P:tRNA queuosine(34) biosynthetic process"/>
    <property type="evidence" value="ECO:0007669"/>
    <property type="project" value="UniProtKB-UniRule"/>
</dbReference>
<proteinExistence type="inferred from homology"/>
<dbReference type="HAMAP" id="MF_00113">
    <property type="entry name" value="QueA"/>
    <property type="match status" value="1"/>
</dbReference>
<comment type="pathway">
    <text evidence="2 13">tRNA modification; tRNA-queuosine biosynthesis.</text>
</comment>
<keyword evidence="7 13" id="KW-0671">Queuosine biosynthesis</keyword>
<evidence type="ECO:0000313" key="14">
    <source>
        <dbReference type="EMBL" id="QNP50132.1"/>
    </source>
</evidence>
<dbReference type="UniPathway" id="UPA00392"/>
<dbReference type="EMBL" id="CP060783">
    <property type="protein sequence ID" value="QNP50132.1"/>
    <property type="molecule type" value="Genomic_DNA"/>
</dbReference>
<dbReference type="InterPro" id="IPR042118">
    <property type="entry name" value="QueA_dom1"/>
</dbReference>
<dbReference type="EC" id="2.4.99.17" evidence="10 13"/>
<accession>A0A7H0GPB6</accession>
<evidence type="ECO:0000256" key="7">
    <source>
        <dbReference type="ARBA" id="ARBA00022785"/>
    </source>
</evidence>
<keyword evidence="15" id="KW-1185">Reference proteome</keyword>
<keyword evidence="6 13" id="KW-0949">S-adenosyl-L-methionine</keyword>
<dbReference type="NCBIfam" id="NF001140">
    <property type="entry name" value="PRK00147.1"/>
    <property type="match status" value="1"/>
</dbReference>
<reference evidence="14 15" key="1">
    <citation type="submission" date="2020-08" db="EMBL/GenBank/DDBJ databases">
        <title>Genome sequence of Diaphorobacter aerolatus KACC 16536T.</title>
        <authorList>
            <person name="Hyun D.-W."/>
            <person name="Bae J.-W."/>
        </authorList>
    </citation>
    <scope>NUCLEOTIDE SEQUENCE [LARGE SCALE GENOMIC DNA]</scope>
    <source>
        <strain evidence="14 15">KACC 16536</strain>
    </source>
</reference>
<organism evidence="14 15">
    <name type="scientific">Diaphorobacter aerolatus</name>
    <dbReference type="NCBI Taxonomy" id="1288495"/>
    <lineage>
        <taxon>Bacteria</taxon>
        <taxon>Pseudomonadati</taxon>
        <taxon>Pseudomonadota</taxon>
        <taxon>Betaproteobacteria</taxon>
        <taxon>Burkholderiales</taxon>
        <taxon>Comamonadaceae</taxon>
        <taxon>Diaphorobacter</taxon>
    </lineage>
</organism>
<dbReference type="InterPro" id="IPR003699">
    <property type="entry name" value="QueA"/>
</dbReference>
<evidence type="ECO:0000256" key="6">
    <source>
        <dbReference type="ARBA" id="ARBA00022691"/>
    </source>
</evidence>
<keyword evidence="5 13" id="KW-0808">Transferase</keyword>
<sequence length="368" mass="40914">MSQPSSAAPRREFSLSDFDFELPESLIAQHPVAVRSASRLLDGRNATPVDRIFNGLPELLQAGDLLVFNDTRVLKARLFGEKQSGGKLEILVERVLQGNEVVAHMRVSKKPLVGGRMHLCGGLGGGGFDAILLGRWPDENGPLFHVAFHGPNGETPYELMERHGHLPLPPYIERQQNGDTDPDEEEDSERYQTVFAANPGAVAAPTAALHFDDSVLQRLQERGVERASVTLHVGAGTFQPVKTESLAEHVMHSEWYHIPLATLAALERCRQRGGRIVAVGTTTVRTLESWARSGNTTGDTNIFITPGYEYRMVDLLITNFHLPKSTLMMLVSAFAGYEHIMSLYQHAIRQQYRFFSYGDSMLLARKRD</sequence>
<evidence type="ECO:0000313" key="15">
    <source>
        <dbReference type="Proteomes" id="UP000516028"/>
    </source>
</evidence>
<comment type="subunit">
    <text evidence="3 13">Monomer.</text>
</comment>
<evidence type="ECO:0000256" key="11">
    <source>
        <dbReference type="ARBA" id="ARBA00069325"/>
    </source>
</evidence>
<evidence type="ECO:0000256" key="9">
    <source>
        <dbReference type="ARBA" id="ARBA00061210"/>
    </source>
</evidence>
<evidence type="ECO:0000256" key="4">
    <source>
        <dbReference type="ARBA" id="ARBA00022490"/>
    </source>
</evidence>
<dbReference type="PANTHER" id="PTHR30307">
    <property type="entry name" value="S-ADENOSYLMETHIONINE:TRNA RIBOSYLTRANSFERASE-ISOMERASE"/>
    <property type="match status" value="1"/>
</dbReference>
<keyword evidence="14" id="KW-0328">Glycosyltransferase</keyword>
<gene>
    <name evidence="13 14" type="primary">queA</name>
    <name evidence="14" type="ORF">H9K75_10055</name>
</gene>
<dbReference type="Gene3D" id="3.40.1780.10">
    <property type="entry name" value="QueA-like"/>
    <property type="match status" value="1"/>
</dbReference>
<evidence type="ECO:0000256" key="2">
    <source>
        <dbReference type="ARBA" id="ARBA00004691"/>
    </source>
</evidence>
<dbReference type="GO" id="GO:0051075">
    <property type="term" value="F:S-adenosylmethionine:tRNA ribosyltransferase-isomerase activity"/>
    <property type="evidence" value="ECO:0007669"/>
    <property type="project" value="UniProtKB-EC"/>
</dbReference>
<dbReference type="Proteomes" id="UP000516028">
    <property type="component" value="Chromosome"/>
</dbReference>
<comment type="similarity">
    <text evidence="9 13">Belongs to the QueA family.</text>
</comment>
<name>A0A7H0GPB6_9BURK</name>
<dbReference type="GO" id="GO:0005737">
    <property type="term" value="C:cytoplasm"/>
    <property type="evidence" value="ECO:0007669"/>
    <property type="project" value="UniProtKB-SubCell"/>
</dbReference>
<evidence type="ECO:0000256" key="10">
    <source>
        <dbReference type="ARBA" id="ARBA00066503"/>
    </source>
</evidence>
<evidence type="ECO:0000256" key="13">
    <source>
        <dbReference type="HAMAP-Rule" id="MF_00113"/>
    </source>
</evidence>
<dbReference type="Pfam" id="PF02547">
    <property type="entry name" value="Queuosine_synth"/>
    <property type="match status" value="1"/>
</dbReference>
<dbReference type="RefSeq" id="WP_187725670.1">
    <property type="nucleotide sequence ID" value="NZ_CP060783.1"/>
</dbReference>
<dbReference type="Gene3D" id="2.40.10.240">
    <property type="entry name" value="QueA-like"/>
    <property type="match status" value="1"/>
</dbReference>